<organism evidence="1 2">
    <name type="scientific">Mucilaginibacter aquariorum</name>
    <dbReference type="NCBI Taxonomy" id="2967225"/>
    <lineage>
        <taxon>Bacteria</taxon>
        <taxon>Pseudomonadati</taxon>
        <taxon>Bacteroidota</taxon>
        <taxon>Sphingobacteriia</taxon>
        <taxon>Sphingobacteriales</taxon>
        <taxon>Sphingobacteriaceae</taxon>
        <taxon>Mucilaginibacter</taxon>
    </lineage>
</organism>
<proteinExistence type="predicted"/>
<evidence type="ECO:0008006" key="3">
    <source>
        <dbReference type="Google" id="ProtNLM"/>
    </source>
</evidence>
<reference evidence="1 2" key="1">
    <citation type="submission" date="2022-07" db="EMBL/GenBank/DDBJ databases">
        <title>Mucilaginibacter sp. JC4.</title>
        <authorList>
            <person name="Le V."/>
            <person name="Ko S.-R."/>
            <person name="Ahn C.-Y."/>
            <person name="Oh H.-M."/>
        </authorList>
    </citation>
    <scope>NUCLEOTIDE SEQUENCE [LARGE SCALE GENOMIC DNA]</scope>
    <source>
        <strain evidence="1 2">JC4</strain>
    </source>
</reference>
<gene>
    <name evidence="1" type="ORF">NPE20_05070</name>
</gene>
<dbReference type="RefSeq" id="WP_256537520.1">
    <property type="nucleotide sequence ID" value="NZ_JANHOH010000001.1"/>
</dbReference>
<evidence type="ECO:0000313" key="2">
    <source>
        <dbReference type="Proteomes" id="UP001204376"/>
    </source>
</evidence>
<evidence type="ECO:0000313" key="1">
    <source>
        <dbReference type="EMBL" id="MCQ6957313.1"/>
    </source>
</evidence>
<name>A0ABT1SYL6_9SPHI</name>
<dbReference type="EMBL" id="JANHOH010000001">
    <property type="protein sequence ID" value="MCQ6957313.1"/>
    <property type="molecule type" value="Genomic_DNA"/>
</dbReference>
<keyword evidence="2" id="KW-1185">Reference proteome</keyword>
<sequence length="342" mass="39106">MNAATNGVLLVFKTWEDQKKEIEALLPSGVVDAQALRRLQLQHFRQAALRLRATAREDEKPFMALLANQVGKLEQQLYPNVLARLFYRIKDHLLDGPAYLRQQARQRTVNMEMLKQQMRETGLGSVARKLEEHLDPELRSVIVPLACQLDSEKRLTFNLHFEKDARGDFQLDSLHAVLRYNGVIRTAHDFRLKDWPGLQTNHARSLLEGRALKQTFTDASGHESQRWVEIGPYGVQRYAPDHAFDVKAVVESMPSIMGSKPELIRYLENGQRAPAHWKNGKQYQSISVQADPANHTLKFFDARNKPITPAKLDKNAQQQAIVKRPELPVHNVRKGVKNGQHI</sequence>
<comment type="caution">
    <text evidence="1">The sequence shown here is derived from an EMBL/GenBank/DDBJ whole genome shotgun (WGS) entry which is preliminary data.</text>
</comment>
<protein>
    <recommendedName>
        <fullName evidence="3">DUF3945 domain-containing protein</fullName>
    </recommendedName>
</protein>
<dbReference type="Proteomes" id="UP001204376">
    <property type="component" value="Unassembled WGS sequence"/>
</dbReference>
<accession>A0ABT1SYL6</accession>